<evidence type="ECO:0000256" key="19">
    <source>
        <dbReference type="SAM" id="SignalP"/>
    </source>
</evidence>
<evidence type="ECO:0000256" key="16">
    <source>
        <dbReference type="ARBA" id="ARBA00023180"/>
    </source>
</evidence>
<keyword evidence="10 17" id="KW-0547">Nucleotide-binding</keyword>
<keyword evidence="22" id="KW-1185">Reference proteome</keyword>
<keyword evidence="11 21" id="KW-0418">Kinase</keyword>
<dbReference type="InterPro" id="IPR000719">
    <property type="entry name" value="Prot_kinase_dom"/>
</dbReference>
<dbReference type="InterPro" id="IPR051824">
    <property type="entry name" value="LRR_Rcpt-Like_S/T_Kinase"/>
</dbReference>
<feature type="binding site" evidence="17">
    <location>
        <position position="742"/>
    </location>
    <ligand>
        <name>ATP</name>
        <dbReference type="ChEBI" id="CHEBI:30616"/>
    </ligand>
</feature>
<dbReference type="GO" id="GO:0004674">
    <property type="term" value="F:protein serine/threonine kinase activity"/>
    <property type="evidence" value="ECO:0007669"/>
    <property type="project" value="UniProtKB-KW"/>
</dbReference>
<feature type="transmembrane region" description="Helical" evidence="18">
    <location>
        <begin position="656"/>
        <end position="678"/>
    </location>
</feature>
<dbReference type="OMA" id="GIFMWIK"/>
<proteinExistence type="predicted"/>
<dbReference type="OrthoDB" id="663146at2759"/>
<keyword evidence="14 18" id="KW-0472">Membrane</keyword>
<dbReference type="Pfam" id="PF00560">
    <property type="entry name" value="LRR_1"/>
    <property type="match status" value="3"/>
</dbReference>
<keyword evidence="6" id="KW-0808">Transferase</keyword>
<dbReference type="CDD" id="cd14066">
    <property type="entry name" value="STKc_IRAK"/>
    <property type="match status" value="1"/>
</dbReference>
<organism evidence="21 22">
    <name type="scientific">Zostera marina</name>
    <name type="common">Eelgrass</name>
    <dbReference type="NCBI Taxonomy" id="29655"/>
    <lineage>
        <taxon>Eukaryota</taxon>
        <taxon>Viridiplantae</taxon>
        <taxon>Streptophyta</taxon>
        <taxon>Embryophyta</taxon>
        <taxon>Tracheophyta</taxon>
        <taxon>Spermatophyta</taxon>
        <taxon>Magnoliopsida</taxon>
        <taxon>Liliopsida</taxon>
        <taxon>Zosteraceae</taxon>
        <taxon>Zostera</taxon>
    </lineage>
</organism>
<accession>A0A0K9NXC5</accession>
<dbReference type="EMBL" id="LFYR01001502">
    <property type="protein sequence ID" value="KMZ61333.1"/>
    <property type="molecule type" value="Genomic_DNA"/>
</dbReference>
<keyword evidence="13 18" id="KW-1133">Transmembrane helix</keyword>
<evidence type="ECO:0000256" key="7">
    <source>
        <dbReference type="ARBA" id="ARBA00022692"/>
    </source>
</evidence>
<dbReference type="InterPro" id="IPR008271">
    <property type="entry name" value="Ser/Thr_kinase_AS"/>
</dbReference>
<dbReference type="GO" id="GO:0045088">
    <property type="term" value="P:regulation of innate immune response"/>
    <property type="evidence" value="ECO:0000318"/>
    <property type="project" value="GO_Central"/>
</dbReference>
<evidence type="ECO:0000256" key="9">
    <source>
        <dbReference type="ARBA" id="ARBA00022737"/>
    </source>
</evidence>
<dbReference type="SUPFAM" id="SSF52058">
    <property type="entry name" value="L domain-like"/>
    <property type="match status" value="1"/>
</dbReference>
<dbReference type="FunFam" id="3.30.200.20:FF:000162">
    <property type="entry name" value="Adenine nucleotide alpha hydrolase-like domain kinase"/>
    <property type="match status" value="1"/>
</dbReference>
<dbReference type="GO" id="GO:0005886">
    <property type="term" value="C:plasma membrane"/>
    <property type="evidence" value="ECO:0000318"/>
    <property type="project" value="GO_Central"/>
</dbReference>
<evidence type="ECO:0000256" key="2">
    <source>
        <dbReference type="ARBA" id="ARBA00012513"/>
    </source>
</evidence>
<keyword evidence="8 19" id="KW-0732">Signal</keyword>
<evidence type="ECO:0000313" key="22">
    <source>
        <dbReference type="Proteomes" id="UP000036987"/>
    </source>
</evidence>
<dbReference type="InterPro" id="IPR001611">
    <property type="entry name" value="Leu-rich_rpt"/>
</dbReference>
<keyword evidence="15 21" id="KW-0675">Receptor</keyword>
<dbReference type="AlphaFoldDB" id="A0A0K9NXC5"/>
<evidence type="ECO:0000256" key="5">
    <source>
        <dbReference type="ARBA" id="ARBA00022614"/>
    </source>
</evidence>
<evidence type="ECO:0000256" key="8">
    <source>
        <dbReference type="ARBA" id="ARBA00022729"/>
    </source>
</evidence>
<dbReference type="Gene3D" id="3.80.10.10">
    <property type="entry name" value="Ribonuclease Inhibitor"/>
    <property type="match status" value="2"/>
</dbReference>
<keyword evidence="12 17" id="KW-0067">ATP-binding</keyword>
<keyword evidence="4" id="KW-0597">Phosphoprotein</keyword>
<comment type="subcellular location">
    <subcellularLocation>
        <location evidence="1">Cell membrane</location>
        <topology evidence="1">Single-pass membrane protein</topology>
    </subcellularLocation>
</comment>
<dbReference type="FunFam" id="1.10.510.10:FF:000044">
    <property type="entry name" value="Putative LRR receptor-like serine/threonine-protein kinase"/>
    <property type="match status" value="1"/>
</dbReference>
<dbReference type="Proteomes" id="UP000036987">
    <property type="component" value="Unassembled WGS sequence"/>
</dbReference>
<evidence type="ECO:0000256" key="6">
    <source>
        <dbReference type="ARBA" id="ARBA00022679"/>
    </source>
</evidence>
<dbReference type="Gene3D" id="2.60.120.430">
    <property type="entry name" value="Galactose-binding lectin"/>
    <property type="match status" value="1"/>
</dbReference>
<evidence type="ECO:0000256" key="12">
    <source>
        <dbReference type="ARBA" id="ARBA00022840"/>
    </source>
</evidence>
<dbReference type="Gene3D" id="3.30.200.20">
    <property type="entry name" value="Phosphorylase Kinase, domain 1"/>
    <property type="match status" value="1"/>
</dbReference>
<comment type="caution">
    <text evidence="21">The sequence shown here is derived from an EMBL/GenBank/DDBJ whole genome shotgun (WGS) entry which is preliminary data.</text>
</comment>
<keyword evidence="7 18" id="KW-0812">Transmembrane</keyword>
<dbReference type="PANTHER" id="PTHR48006:SF34">
    <property type="entry name" value="OS08G0203700 PROTEIN"/>
    <property type="match status" value="1"/>
</dbReference>
<dbReference type="SMART" id="SM00220">
    <property type="entry name" value="S_TKc"/>
    <property type="match status" value="1"/>
</dbReference>
<keyword evidence="3" id="KW-0723">Serine/threonine-protein kinase</keyword>
<feature type="signal peptide" evidence="19">
    <location>
        <begin position="1"/>
        <end position="27"/>
    </location>
</feature>
<evidence type="ECO:0000256" key="10">
    <source>
        <dbReference type="ARBA" id="ARBA00022741"/>
    </source>
</evidence>
<dbReference type="SUPFAM" id="SSF56112">
    <property type="entry name" value="Protein kinase-like (PK-like)"/>
    <property type="match status" value="1"/>
</dbReference>
<evidence type="ECO:0000256" key="14">
    <source>
        <dbReference type="ARBA" id="ARBA00023136"/>
    </source>
</evidence>
<feature type="domain" description="Protein kinase" evidence="20">
    <location>
        <begin position="713"/>
        <end position="988"/>
    </location>
</feature>
<name>A0A0K9NXC5_ZOSMR</name>
<evidence type="ECO:0000256" key="17">
    <source>
        <dbReference type="PROSITE-ProRule" id="PRU10141"/>
    </source>
</evidence>
<dbReference type="Pfam" id="PF00069">
    <property type="entry name" value="Pkinase"/>
    <property type="match status" value="1"/>
</dbReference>
<gene>
    <name evidence="21" type="ORF">ZOSMA_536G00020</name>
</gene>
<dbReference type="Pfam" id="PF11721">
    <property type="entry name" value="Malectin"/>
    <property type="match status" value="1"/>
</dbReference>
<dbReference type="FunFam" id="3.80.10.10:FF:000383">
    <property type="entry name" value="Leucine-rich repeat receptor protein kinase EMS1"/>
    <property type="match status" value="1"/>
</dbReference>
<dbReference type="FunFam" id="3.80.10.10:FF:000298">
    <property type="entry name" value="Putative LRR receptor-like serine/threonine-protein kinase"/>
    <property type="match status" value="1"/>
</dbReference>
<dbReference type="GO" id="GO:0005524">
    <property type="term" value="F:ATP binding"/>
    <property type="evidence" value="ECO:0007669"/>
    <property type="project" value="UniProtKB-UniRule"/>
</dbReference>
<evidence type="ECO:0000256" key="18">
    <source>
        <dbReference type="SAM" id="Phobius"/>
    </source>
</evidence>
<sequence length="1018" mass="113748">MVLSSKFPSSTSVLLLGFFLCFTCVLLNHDGTGRVQSQVTRTTDPREVAALNAIFSKWKITSSMSKIAWNTSSTGDPCSGNATLPESENINFRDSYDEFNPAILCNYDENNTYHIIRLQTIHLEIVGTIPDELKELKYLNNLQIAQNYLTGPLPPFIWNLTDMLYLSISENSFSGTLPKEVGNLKKLISFGLGPTNNFSGSLPPEIGNLTNLEQMQIDSNGFEGEIPSTIANLKKLKRLWISDNNFVGKVPDFFGNLTKLNSLRMEGISFHGPIPRSFGNLVKLVDLRLDSISNSSTGIEFIKDIKYLQILTIRNCMVSGTIPEFMGQLLNLTYLDLSFNNFSGQILPKLFNLEYLDKLYLGNNSLSGGLPDQKSPKLTTIDLSYNNLSGSLPRWVDAKGLELNLVANYYEIDIKRFPRALKCLQKDTPCSRGSPNYYSFAINCGGNETVTSNSTIYETDDIDSLTQSTVSYHMTSNQRWAMSSVGTIKGGSKEVKFIKTTSANISNVTDPGQSKLFQSARSSPSSLRYYGIGLENGNYTVTLKFAEIQFTNDLTWKSFGRRVFDIYIQGIRVAKDFEIKKEAGGRSFRATEKIYTSLVTVNFLEIHFFWAGKGTCCIPSDGDYGPLISAISVSPNFIPTVNNQPPKFGPSGKKTALIAGLTICLATLFIIIVIIGLIRRNRKNLMAHQELSELDVSTHIFSYSDLKKCTSNFSDRNKLGEGGFGAVFKGDLSDGKVVAIKKLRLASDHGKDSFIAEISAISSVKHRNLVNLYGCCYKDNNRLIVYEYMENGSLDQALHAKSDDIFLDWTTRFSICLGTARGLCYLHEESRYRIIHRDIKSSNILLDFQFNPKISDFGLAKLYEEKMTHISTRVAGTLGYLAPEYAMRGHLTEKVDVFSFGIVCLEILSGRQSLSSSDVSQEPILEWAWKLHEKEDDIGMIDEKLSYNYNKEEVLRVSGVALLCTQVNHSLRPSMSRVVSMLVGDIEIGDIPSKSTYMSDWHVDDFHDHKGESFSWGI</sequence>
<evidence type="ECO:0000256" key="3">
    <source>
        <dbReference type="ARBA" id="ARBA00022527"/>
    </source>
</evidence>
<dbReference type="Gene3D" id="1.10.510.10">
    <property type="entry name" value="Transferase(Phosphotransferase) domain 1"/>
    <property type="match status" value="1"/>
</dbReference>
<dbReference type="InterPro" id="IPR017441">
    <property type="entry name" value="Protein_kinase_ATP_BS"/>
</dbReference>
<dbReference type="STRING" id="29655.A0A0K9NXC5"/>
<evidence type="ECO:0000313" key="21">
    <source>
        <dbReference type="EMBL" id="KMZ61333.1"/>
    </source>
</evidence>
<dbReference type="InterPro" id="IPR021720">
    <property type="entry name" value="Malectin_dom"/>
</dbReference>
<dbReference type="InterPro" id="IPR011009">
    <property type="entry name" value="Kinase-like_dom_sf"/>
</dbReference>
<dbReference type="GO" id="GO:0004672">
    <property type="term" value="F:protein kinase activity"/>
    <property type="evidence" value="ECO:0000318"/>
    <property type="project" value="GO_Central"/>
</dbReference>
<keyword evidence="16" id="KW-0325">Glycoprotein</keyword>
<keyword evidence="9" id="KW-0677">Repeat</keyword>
<dbReference type="PROSITE" id="PS00108">
    <property type="entry name" value="PROTEIN_KINASE_ST"/>
    <property type="match status" value="1"/>
</dbReference>
<dbReference type="PROSITE" id="PS50011">
    <property type="entry name" value="PROTEIN_KINASE_DOM"/>
    <property type="match status" value="1"/>
</dbReference>
<dbReference type="FunFam" id="2.60.120.430:FF:000004">
    <property type="entry name" value="Putative leucine-rich repeat receptor-like serine/threonine-protein kinase"/>
    <property type="match status" value="1"/>
</dbReference>
<dbReference type="PROSITE" id="PS00107">
    <property type="entry name" value="PROTEIN_KINASE_ATP"/>
    <property type="match status" value="1"/>
</dbReference>
<reference evidence="22" key="1">
    <citation type="journal article" date="2016" name="Nature">
        <title>The genome of the seagrass Zostera marina reveals angiosperm adaptation to the sea.</title>
        <authorList>
            <person name="Olsen J.L."/>
            <person name="Rouze P."/>
            <person name="Verhelst B."/>
            <person name="Lin Y.-C."/>
            <person name="Bayer T."/>
            <person name="Collen J."/>
            <person name="Dattolo E."/>
            <person name="De Paoli E."/>
            <person name="Dittami S."/>
            <person name="Maumus F."/>
            <person name="Michel G."/>
            <person name="Kersting A."/>
            <person name="Lauritano C."/>
            <person name="Lohaus R."/>
            <person name="Toepel M."/>
            <person name="Tonon T."/>
            <person name="Vanneste K."/>
            <person name="Amirebrahimi M."/>
            <person name="Brakel J."/>
            <person name="Bostroem C."/>
            <person name="Chovatia M."/>
            <person name="Grimwood J."/>
            <person name="Jenkins J.W."/>
            <person name="Jueterbock A."/>
            <person name="Mraz A."/>
            <person name="Stam W.T."/>
            <person name="Tice H."/>
            <person name="Bornberg-Bauer E."/>
            <person name="Green P.J."/>
            <person name="Pearson G.A."/>
            <person name="Procaccini G."/>
            <person name="Duarte C.M."/>
            <person name="Schmutz J."/>
            <person name="Reusch T.B.H."/>
            <person name="Van de Peer Y."/>
        </authorList>
    </citation>
    <scope>NUCLEOTIDE SEQUENCE [LARGE SCALE GENOMIC DNA]</scope>
    <source>
        <strain evidence="22">cv. Finnish</strain>
    </source>
</reference>
<evidence type="ECO:0000256" key="13">
    <source>
        <dbReference type="ARBA" id="ARBA00022989"/>
    </source>
</evidence>
<dbReference type="PANTHER" id="PTHR48006">
    <property type="entry name" value="LEUCINE-RICH REPEAT-CONTAINING PROTEIN DDB_G0281931-RELATED"/>
    <property type="match status" value="1"/>
</dbReference>
<evidence type="ECO:0000256" key="11">
    <source>
        <dbReference type="ARBA" id="ARBA00022777"/>
    </source>
</evidence>
<evidence type="ECO:0000256" key="4">
    <source>
        <dbReference type="ARBA" id="ARBA00022553"/>
    </source>
</evidence>
<evidence type="ECO:0000256" key="15">
    <source>
        <dbReference type="ARBA" id="ARBA00023170"/>
    </source>
</evidence>
<evidence type="ECO:0000256" key="1">
    <source>
        <dbReference type="ARBA" id="ARBA00004162"/>
    </source>
</evidence>
<dbReference type="InterPro" id="IPR032675">
    <property type="entry name" value="LRR_dom_sf"/>
</dbReference>
<feature type="chain" id="PRO_5005527441" description="non-specific serine/threonine protein kinase" evidence="19">
    <location>
        <begin position="28"/>
        <end position="1018"/>
    </location>
</feature>
<protein>
    <recommendedName>
        <fullName evidence="2">non-specific serine/threonine protein kinase</fullName>
        <ecNumber evidence="2">2.7.11.1</ecNumber>
    </recommendedName>
</protein>
<evidence type="ECO:0000259" key="20">
    <source>
        <dbReference type="PROSITE" id="PS50011"/>
    </source>
</evidence>
<dbReference type="EC" id="2.7.11.1" evidence="2"/>
<keyword evidence="5" id="KW-0433">Leucine-rich repeat</keyword>